<dbReference type="GO" id="GO:0016010">
    <property type="term" value="C:dystrophin-associated glycoprotein complex"/>
    <property type="evidence" value="ECO:0007669"/>
    <property type="project" value="InterPro"/>
</dbReference>
<keyword evidence="2 6" id="KW-0812">Transmembrane</keyword>
<sequence length="340" mass="37374">MAPIREPIPRGPWCKLASPQQLGSSHHSNQMAVYRTGCRSTKWQEIKVRKCQASFPFNSHRGWGGISAYYTHSAPQLPLPQGYKWHLRLHIFSILVQRCGDSQPDGEAAPEPPTMPGKEKRTEQRAPPTPKKGAKDGREESHTCCGCRFPLLVALLQLSLGVAVATLSFTMASNCPSLPARDTPYWAGICVGAVAVLGLVLLCLPYQPDEKTSCQFVLKLLYFLLSALGLIVCVTAVAFAAHHHSNISRYSCHMASGSCHCTMDSSDPLSRTFQYQNVTDCDAVTGTMKLFVLLQMCLNLLLGLVCLAACFVMWKDRYQVFYVGLWLPAPGTGAAQQQKV</sequence>
<dbReference type="InterPro" id="IPR007237">
    <property type="entry name" value="CD20-like"/>
</dbReference>
<evidence type="ECO:0000256" key="2">
    <source>
        <dbReference type="ARBA" id="ARBA00022692"/>
    </source>
</evidence>
<feature type="transmembrane region" description="Helical" evidence="6">
    <location>
        <begin position="216"/>
        <end position="241"/>
    </location>
</feature>
<dbReference type="Ensembl" id="ENSXETT00000112814">
    <property type="protein sequence ID" value="ENSXETP00000112646"/>
    <property type="gene ID" value="ENSXETG00000046931"/>
</dbReference>
<dbReference type="PANTHER" id="PTHR15260">
    <property type="entry name" value="SARCOSPAN"/>
    <property type="match status" value="1"/>
</dbReference>
<dbReference type="FunCoup" id="A0A803JX51">
    <property type="interactions" value="508"/>
</dbReference>
<protein>
    <recommendedName>
        <fullName evidence="8">Sarcospan</fullName>
    </recommendedName>
</protein>
<dbReference type="AlphaFoldDB" id="A0A803JX51"/>
<evidence type="ECO:0008006" key="8">
    <source>
        <dbReference type="Google" id="ProtNLM"/>
    </source>
</evidence>
<proteinExistence type="predicted"/>
<keyword evidence="4 6" id="KW-0472">Membrane</keyword>
<evidence type="ECO:0000256" key="3">
    <source>
        <dbReference type="ARBA" id="ARBA00022989"/>
    </source>
</evidence>
<accession>A0A803JX51</accession>
<dbReference type="Pfam" id="PF04103">
    <property type="entry name" value="CD20"/>
    <property type="match status" value="1"/>
</dbReference>
<dbReference type="GeneTree" id="ENSGT00390000007747"/>
<evidence type="ECO:0000256" key="1">
    <source>
        <dbReference type="ARBA" id="ARBA00004141"/>
    </source>
</evidence>
<evidence type="ECO:0000256" key="5">
    <source>
        <dbReference type="SAM" id="MobiDB-lite"/>
    </source>
</evidence>
<organism evidence="7">
    <name type="scientific">Xenopus tropicalis</name>
    <name type="common">Western clawed frog</name>
    <name type="synonym">Silurana tropicalis</name>
    <dbReference type="NCBI Taxonomy" id="8364"/>
    <lineage>
        <taxon>Eukaryota</taxon>
        <taxon>Metazoa</taxon>
        <taxon>Chordata</taxon>
        <taxon>Craniata</taxon>
        <taxon>Vertebrata</taxon>
        <taxon>Euteleostomi</taxon>
        <taxon>Amphibia</taxon>
        <taxon>Batrachia</taxon>
        <taxon>Anura</taxon>
        <taxon>Pipoidea</taxon>
        <taxon>Pipidae</taxon>
        <taxon>Xenopodinae</taxon>
        <taxon>Xenopus</taxon>
        <taxon>Silurana</taxon>
    </lineage>
</organism>
<evidence type="ECO:0000256" key="6">
    <source>
        <dbReference type="SAM" id="Phobius"/>
    </source>
</evidence>
<feature type="transmembrane region" description="Helical" evidence="6">
    <location>
        <begin position="185"/>
        <end position="204"/>
    </location>
</feature>
<reference evidence="7" key="2">
    <citation type="submission" date="2021-03" db="UniProtKB">
        <authorList>
            <consortium name="Ensembl"/>
        </authorList>
    </citation>
    <scope>IDENTIFICATION</scope>
</reference>
<evidence type="ECO:0000256" key="4">
    <source>
        <dbReference type="ARBA" id="ARBA00023136"/>
    </source>
</evidence>
<evidence type="ECO:0000313" key="7">
    <source>
        <dbReference type="Ensembl" id="ENSXETP00000112646"/>
    </source>
</evidence>
<name>A0A803JX51_XENTR</name>
<comment type="subcellular location">
    <subcellularLocation>
        <location evidence="1">Membrane</location>
        <topology evidence="1">Multi-pass membrane protein</topology>
    </subcellularLocation>
</comment>
<feature type="transmembrane region" description="Helical" evidence="6">
    <location>
        <begin position="151"/>
        <end position="173"/>
    </location>
</feature>
<dbReference type="InterPro" id="IPR030429">
    <property type="entry name" value="Sarcospan"/>
</dbReference>
<dbReference type="PANTHER" id="PTHR15260:SF1">
    <property type="entry name" value="SARCOSPAN"/>
    <property type="match status" value="1"/>
</dbReference>
<dbReference type="InParanoid" id="A0A803JX51"/>
<feature type="transmembrane region" description="Helical" evidence="6">
    <location>
        <begin position="292"/>
        <end position="314"/>
    </location>
</feature>
<feature type="region of interest" description="Disordered" evidence="5">
    <location>
        <begin position="102"/>
        <end position="140"/>
    </location>
</feature>
<keyword evidence="3 6" id="KW-1133">Transmembrane helix</keyword>
<reference evidence="7" key="1">
    <citation type="journal article" date="2010" name="Science">
        <title>The genome of the Western clawed frog Xenopus tropicalis.</title>
        <authorList>
            <person name="Hellsten U."/>
            <person name="Harland R.M."/>
            <person name="Gilchrist M.J."/>
            <person name="Hendrix D."/>
            <person name="Jurka J."/>
            <person name="Kapitonov V."/>
            <person name="Ovcharenko I."/>
            <person name="Putnam N.H."/>
            <person name="Shu S."/>
            <person name="Taher L."/>
            <person name="Blitz I.L."/>
            <person name="Blumberg B."/>
            <person name="Dichmann D.S."/>
            <person name="Dubchak I."/>
            <person name="Amaya E."/>
            <person name="Detter J.C."/>
            <person name="Fletcher R."/>
            <person name="Gerhard D.S."/>
            <person name="Goodstein D."/>
            <person name="Graves T."/>
            <person name="Grigoriev I.V."/>
            <person name="Grimwood J."/>
            <person name="Kawashima T."/>
            <person name="Lindquist E."/>
            <person name="Lucas S.M."/>
            <person name="Mead P.E."/>
            <person name="Mitros T."/>
            <person name="Ogino H."/>
            <person name="Ohta Y."/>
            <person name="Poliakov A.V."/>
            <person name="Pollet N."/>
            <person name="Robert J."/>
            <person name="Salamov A."/>
            <person name="Sater A.K."/>
            <person name="Schmutz J."/>
            <person name="Terry A."/>
            <person name="Vize P.D."/>
            <person name="Warren W.C."/>
            <person name="Wells D."/>
            <person name="Wills A."/>
            <person name="Wilson R.K."/>
            <person name="Zimmerman L.B."/>
            <person name="Zorn A.M."/>
            <person name="Grainger R."/>
            <person name="Grammer T."/>
            <person name="Khokha M.K."/>
            <person name="Richardson P.M."/>
            <person name="Rokhsar D.S."/>
        </authorList>
    </citation>
    <scope>NUCLEOTIDE SEQUENCE [LARGE SCALE GENOMIC DNA]</scope>
    <source>
        <strain evidence="7">Nigerian</strain>
    </source>
</reference>